<dbReference type="STRING" id="71717.A0A4Y7TLW9"/>
<feature type="non-terminal residue" evidence="1">
    <location>
        <position position="305"/>
    </location>
</feature>
<dbReference type="AlphaFoldDB" id="A0A4Y7TLW9"/>
<dbReference type="EMBL" id="QPFP01000009">
    <property type="protein sequence ID" value="TEB34542.1"/>
    <property type="molecule type" value="Genomic_DNA"/>
</dbReference>
<feature type="non-terminal residue" evidence="1">
    <location>
        <position position="1"/>
    </location>
</feature>
<accession>A0A4Y7TLW9</accession>
<evidence type="ECO:0000313" key="2">
    <source>
        <dbReference type="Proteomes" id="UP000298030"/>
    </source>
</evidence>
<dbReference type="OrthoDB" id="3208495at2759"/>
<comment type="caution">
    <text evidence="1">The sequence shown here is derived from an EMBL/GenBank/DDBJ whole genome shotgun (WGS) entry which is preliminary data.</text>
</comment>
<dbReference type="InterPro" id="IPR041078">
    <property type="entry name" value="Plavaka"/>
</dbReference>
<evidence type="ECO:0000313" key="1">
    <source>
        <dbReference type="EMBL" id="TEB34542.1"/>
    </source>
</evidence>
<keyword evidence="2" id="KW-1185">Reference proteome</keyword>
<reference evidence="1 2" key="1">
    <citation type="journal article" date="2019" name="Nat. Ecol. Evol.">
        <title>Megaphylogeny resolves global patterns of mushroom evolution.</title>
        <authorList>
            <person name="Varga T."/>
            <person name="Krizsan K."/>
            <person name="Foldi C."/>
            <person name="Dima B."/>
            <person name="Sanchez-Garcia M."/>
            <person name="Sanchez-Ramirez S."/>
            <person name="Szollosi G.J."/>
            <person name="Szarkandi J.G."/>
            <person name="Papp V."/>
            <person name="Albert L."/>
            <person name="Andreopoulos W."/>
            <person name="Angelini C."/>
            <person name="Antonin V."/>
            <person name="Barry K.W."/>
            <person name="Bougher N.L."/>
            <person name="Buchanan P."/>
            <person name="Buyck B."/>
            <person name="Bense V."/>
            <person name="Catcheside P."/>
            <person name="Chovatia M."/>
            <person name="Cooper J."/>
            <person name="Damon W."/>
            <person name="Desjardin D."/>
            <person name="Finy P."/>
            <person name="Geml J."/>
            <person name="Haridas S."/>
            <person name="Hughes K."/>
            <person name="Justo A."/>
            <person name="Karasinski D."/>
            <person name="Kautmanova I."/>
            <person name="Kiss B."/>
            <person name="Kocsube S."/>
            <person name="Kotiranta H."/>
            <person name="LaButti K.M."/>
            <person name="Lechner B.E."/>
            <person name="Liimatainen K."/>
            <person name="Lipzen A."/>
            <person name="Lukacs Z."/>
            <person name="Mihaltcheva S."/>
            <person name="Morgado L.N."/>
            <person name="Niskanen T."/>
            <person name="Noordeloos M.E."/>
            <person name="Ohm R.A."/>
            <person name="Ortiz-Santana B."/>
            <person name="Ovrebo C."/>
            <person name="Racz N."/>
            <person name="Riley R."/>
            <person name="Savchenko A."/>
            <person name="Shiryaev A."/>
            <person name="Soop K."/>
            <person name="Spirin V."/>
            <person name="Szebenyi C."/>
            <person name="Tomsovsky M."/>
            <person name="Tulloss R.E."/>
            <person name="Uehling J."/>
            <person name="Grigoriev I.V."/>
            <person name="Vagvolgyi C."/>
            <person name="Papp T."/>
            <person name="Martin F.M."/>
            <person name="Miettinen O."/>
            <person name="Hibbett D.S."/>
            <person name="Nagy L.G."/>
        </authorList>
    </citation>
    <scope>NUCLEOTIDE SEQUENCE [LARGE SCALE GENOMIC DNA]</scope>
    <source>
        <strain evidence="1 2">FP101781</strain>
    </source>
</reference>
<proteinExistence type="predicted"/>
<sequence length="305" mass="35247">PFSNKSSFSIADWYWDSKDKSFADLQKLLALFKQPDFSIPDVLGTNWKAAFKALGANREDLPDHEAQWIHDDGWKTTPITIDVPFHRTTRNRGLETYTAGEFRHRSIVSVIKEKICNPKDAPAFHYHPYQATWKPFDDAPEVELYGELYTSRAFRDAHNEIQALPTTKENEGLERVAVALMFWSDGTQLTSFGGASLWPLYLFFGNESKHQRCQPSNHLGEQIAYFIKLSDTFDEYLQKRNKGKMPTDGLFTHCARELFQKQWGVMLDDELLEAMEHGLVLICPDGKPRCFYPRIFTYSADYPEK</sequence>
<gene>
    <name evidence="1" type="ORF">FA13DRAFT_1571498</name>
</gene>
<name>A0A4Y7TLW9_COPMI</name>
<organism evidence="1 2">
    <name type="scientific">Coprinellus micaceus</name>
    <name type="common">Glistening ink-cap mushroom</name>
    <name type="synonym">Coprinus micaceus</name>
    <dbReference type="NCBI Taxonomy" id="71717"/>
    <lineage>
        <taxon>Eukaryota</taxon>
        <taxon>Fungi</taxon>
        <taxon>Dikarya</taxon>
        <taxon>Basidiomycota</taxon>
        <taxon>Agaricomycotina</taxon>
        <taxon>Agaricomycetes</taxon>
        <taxon>Agaricomycetidae</taxon>
        <taxon>Agaricales</taxon>
        <taxon>Agaricineae</taxon>
        <taxon>Psathyrellaceae</taxon>
        <taxon>Coprinellus</taxon>
    </lineage>
</organism>
<dbReference type="Pfam" id="PF18759">
    <property type="entry name" value="Plavaka"/>
    <property type="match status" value="1"/>
</dbReference>
<dbReference type="Proteomes" id="UP000298030">
    <property type="component" value="Unassembled WGS sequence"/>
</dbReference>
<protein>
    <submittedName>
        <fullName evidence="1">Uncharacterized protein</fullName>
    </submittedName>
</protein>